<accession>A0A8S9P8K6</accession>
<feature type="region of interest" description="Disordered" evidence="1">
    <location>
        <begin position="35"/>
        <end position="59"/>
    </location>
</feature>
<gene>
    <name evidence="2" type="ORF">F2Q69_00007694</name>
</gene>
<evidence type="ECO:0000313" key="2">
    <source>
        <dbReference type="EMBL" id="KAF3509263.1"/>
    </source>
</evidence>
<dbReference type="AlphaFoldDB" id="A0A8S9P8K6"/>
<sequence>MVSMSSVVHMPDMTGSTTLVISCLVVMEPSQVLMTRRPELSRGTPDSNSREHTQEGKPGVAAQVLDLKTLLLLPTFVGTMPF</sequence>
<reference evidence="2" key="1">
    <citation type="submission" date="2019-12" db="EMBL/GenBank/DDBJ databases">
        <title>Genome sequencing and annotation of Brassica cretica.</title>
        <authorList>
            <person name="Studholme D.J."/>
            <person name="Sarris P."/>
        </authorList>
    </citation>
    <scope>NUCLEOTIDE SEQUENCE</scope>
    <source>
        <strain evidence="2">PFS-109/04</strain>
        <tissue evidence="2">Leaf</tissue>
    </source>
</reference>
<comment type="caution">
    <text evidence="2">The sequence shown here is derived from an EMBL/GenBank/DDBJ whole genome shotgun (WGS) entry which is preliminary data.</text>
</comment>
<proteinExistence type="predicted"/>
<organism evidence="2 3">
    <name type="scientific">Brassica cretica</name>
    <name type="common">Mustard</name>
    <dbReference type="NCBI Taxonomy" id="69181"/>
    <lineage>
        <taxon>Eukaryota</taxon>
        <taxon>Viridiplantae</taxon>
        <taxon>Streptophyta</taxon>
        <taxon>Embryophyta</taxon>
        <taxon>Tracheophyta</taxon>
        <taxon>Spermatophyta</taxon>
        <taxon>Magnoliopsida</taxon>
        <taxon>eudicotyledons</taxon>
        <taxon>Gunneridae</taxon>
        <taxon>Pentapetalae</taxon>
        <taxon>rosids</taxon>
        <taxon>malvids</taxon>
        <taxon>Brassicales</taxon>
        <taxon>Brassicaceae</taxon>
        <taxon>Brassiceae</taxon>
        <taxon>Brassica</taxon>
    </lineage>
</organism>
<name>A0A8S9P8K6_BRACR</name>
<evidence type="ECO:0000313" key="3">
    <source>
        <dbReference type="Proteomes" id="UP000712600"/>
    </source>
</evidence>
<dbReference type="Proteomes" id="UP000712600">
    <property type="component" value="Unassembled WGS sequence"/>
</dbReference>
<dbReference type="EMBL" id="QGKX02001521">
    <property type="protein sequence ID" value="KAF3509263.1"/>
    <property type="molecule type" value="Genomic_DNA"/>
</dbReference>
<evidence type="ECO:0000256" key="1">
    <source>
        <dbReference type="SAM" id="MobiDB-lite"/>
    </source>
</evidence>
<protein>
    <submittedName>
        <fullName evidence="2">Uncharacterized protein</fullName>
    </submittedName>
</protein>